<dbReference type="Gene3D" id="3.90.220.20">
    <property type="entry name" value="DNA methylase specificity domains"/>
    <property type="match status" value="2"/>
</dbReference>
<comment type="caution">
    <text evidence="5">The sequence shown here is derived from an EMBL/GenBank/DDBJ whole genome shotgun (WGS) entry which is preliminary data.</text>
</comment>
<gene>
    <name evidence="5" type="ORF">AMET1_1550</name>
</gene>
<evidence type="ECO:0000313" key="5">
    <source>
        <dbReference type="EMBL" id="OUJ18042.1"/>
    </source>
</evidence>
<evidence type="ECO:0000313" key="6">
    <source>
        <dbReference type="Proteomes" id="UP000195137"/>
    </source>
</evidence>
<dbReference type="Gene3D" id="1.10.287.1120">
    <property type="entry name" value="Bipartite methylase S protein"/>
    <property type="match status" value="1"/>
</dbReference>
<name>A0A1Y3G9C4_9EURY</name>
<dbReference type="EMBL" id="MRZU01000007">
    <property type="protein sequence ID" value="OUJ18042.1"/>
    <property type="molecule type" value="Genomic_DNA"/>
</dbReference>
<dbReference type="Proteomes" id="UP000195137">
    <property type="component" value="Unassembled WGS sequence"/>
</dbReference>
<dbReference type="InterPro" id="IPR044946">
    <property type="entry name" value="Restrct_endonuc_typeI_TRD_sf"/>
</dbReference>
<keyword evidence="3" id="KW-0238">DNA-binding</keyword>
<sequence>MNKQKKLHEATNDLEKEYKGIQIVEITPNDWDILKFNETCHIQSGLSWSKDQEVESPEEGDIAVIKINNVLDGKLDLKNPLHLKDVTDEQIEKNKARKNWLIMIGSNGSQERIAKCGLIKEDMDFVFASFLYGIKSKVSNLNSYFLYYLLNSDKVQKRLQSFTSGSTSLNNLNKSILEKLVIPAPKISEQRKIASVLYNVDQAIQKTDEIIEQTQKVKKGLMQDLFTEGYYNHEEFKEASRFSKIPIKWEVEKINQISDVIGGGTPSTKNEDFWGGEIPWITPSELTELDSNIVSKTERYITEKGLDSCSAKLLPKKSLLLTSRASIGMCVINDVPMATNQGFQSLVPNEDIDIWYLLYRMRFDSPYLNSIGTGSTYSEVSNTMMKKIDIPIPKKEEQKKIGRTIKSTDEQIFSLKKEKDRLHCLKKGLLQDLLTGKVRTKGKDIKVSNEVLEAENA</sequence>
<dbReference type="SUPFAM" id="SSF116734">
    <property type="entry name" value="DNA methylase specificity domain"/>
    <property type="match status" value="2"/>
</dbReference>
<protein>
    <submittedName>
        <fullName evidence="5">Restriction endonuclease S subunit</fullName>
    </submittedName>
</protein>
<dbReference type="GO" id="GO:0003677">
    <property type="term" value="F:DNA binding"/>
    <property type="evidence" value="ECO:0007669"/>
    <property type="project" value="UniProtKB-KW"/>
</dbReference>
<feature type="domain" description="Type I restriction modification DNA specificity" evidence="4">
    <location>
        <begin position="246"/>
        <end position="419"/>
    </location>
</feature>
<feature type="domain" description="Type I restriction modification DNA specificity" evidence="4">
    <location>
        <begin position="28"/>
        <end position="211"/>
    </location>
</feature>
<comment type="similarity">
    <text evidence="1">Belongs to the type-I restriction system S methylase family.</text>
</comment>
<dbReference type="CDD" id="cd17517">
    <property type="entry name" value="RMtype1_S_EcoKI_StySPI-TRD2-CR2_like"/>
    <property type="match status" value="1"/>
</dbReference>
<reference evidence="5 6" key="1">
    <citation type="submission" date="2016-12" db="EMBL/GenBank/DDBJ databases">
        <title>Discovery of methanogenic haloarchaea.</title>
        <authorList>
            <person name="Sorokin D.Y."/>
            <person name="Makarova K.S."/>
            <person name="Abbas B."/>
            <person name="Ferrer M."/>
            <person name="Golyshin P.N."/>
        </authorList>
    </citation>
    <scope>NUCLEOTIDE SEQUENCE [LARGE SCALE GENOMIC DNA]</scope>
    <source>
        <strain evidence="5">AMET1</strain>
    </source>
</reference>
<dbReference type="AlphaFoldDB" id="A0A1Y3G9C4"/>
<dbReference type="GO" id="GO:0004519">
    <property type="term" value="F:endonuclease activity"/>
    <property type="evidence" value="ECO:0007669"/>
    <property type="project" value="UniProtKB-KW"/>
</dbReference>
<keyword evidence="2" id="KW-0680">Restriction system</keyword>
<keyword evidence="6" id="KW-1185">Reference proteome</keyword>
<evidence type="ECO:0000259" key="4">
    <source>
        <dbReference type="Pfam" id="PF01420"/>
    </source>
</evidence>
<organism evidence="5 6">
    <name type="scientific">Methanonatronarchaeum thermophilum</name>
    <dbReference type="NCBI Taxonomy" id="1927129"/>
    <lineage>
        <taxon>Archaea</taxon>
        <taxon>Methanobacteriati</taxon>
        <taxon>Methanobacteriota</taxon>
        <taxon>Methanonatronarchaeia</taxon>
        <taxon>Methanonatronarchaeales</taxon>
        <taxon>Methanonatronarchaeaceae</taxon>
        <taxon>Methanonatronarchaeum</taxon>
    </lineage>
</organism>
<keyword evidence="5" id="KW-0378">Hydrolase</keyword>
<dbReference type="InterPro" id="IPR000055">
    <property type="entry name" value="Restrct_endonuc_typeI_TRD"/>
</dbReference>
<evidence type="ECO:0000256" key="3">
    <source>
        <dbReference type="ARBA" id="ARBA00023125"/>
    </source>
</evidence>
<proteinExistence type="inferred from homology"/>
<dbReference type="GO" id="GO:0009307">
    <property type="term" value="P:DNA restriction-modification system"/>
    <property type="evidence" value="ECO:0007669"/>
    <property type="project" value="UniProtKB-KW"/>
</dbReference>
<dbReference type="PANTHER" id="PTHR30408:SF12">
    <property type="entry name" value="TYPE I RESTRICTION ENZYME MJAVIII SPECIFICITY SUBUNIT"/>
    <property type="match status" value="1"/>
</dbReference>
<dbReference type="Pfam" id="PF01420">
    <property type="entry name" value="Methylase_S"/>
    <property type="match status" value="2"/>
</dbReference>
<dbReference type="InterPro" id="IPR052021">
    <property type="entry name" value="Type-I_RS_S_subunit"/>
</dbReference>
<dbReference type="OrthoDB" id="307595at2157"/>
<accession>A0A1Y3G9C4</accession>
<evidence type="ECO:0000256" key="2">
    <source>
        <dbReference type="ARBA" id="ARBA00022747"/>
    </source>
</evidence>
<keyword evidence="5" id="KW-0540">Nuclease</keyword>
<dbReference type="PANTHER" id="PTHR30408">
    <property type="entry name" value="TYPE-1 RESTRICTION ENZYME ECOKI SPECIFICITY PROTEIN"/>
    <property type="match status" value="1"/>
</dbReference>
<evidence type="ECO:0000256" key="1">
    <source>
        <dbReference type="ARBA" id="ARBA00010923"/>
    </source>
</evidence>
<dbReference type="CDD" id="cd17273">
    <property type="entry name" value="RMtype1_S_EcoJA69PI-TRD1-CR1_like"/>
    <property type="match status" value="1"/>
</dbReference>
<keyword evidence="5" id="KW-0255">Endonuclease</keyword>
<dbReference type="RefSeq" id="WP_086637912.1">
    <property type="nucleotide sequence ID" value="NZ_MRZU01000007.1"/>
</dbReference>